<dbReference type="EMBL" id="MCFL01000032">
    <property type="protein sequence ID" value="ORZ33972.1"/>
    <property type="molecule type" value="Genomic_DNA"/>
</dbReference>
<organism evidence="2 3">
    <name type="scientific">Catenaria anguillulae PL171</name>
    <dbReference type="NCBI Taxonomy" id="765915"/>
    <lineage>
        <taxon>Eukaryota</taxon>
        <taxon>Fungi</taxon>
        <taxon>Fungi incertae sedis</taxon>
        <taxon>Blastocladiomycota</taxon>
        <taxon>Blastocladiomycetes</taxon>
        <taxon>Blastocladiales</taxon>
        <taxon>Catenariaceae</taxon>
        <taxon>Catenaria</taxon>
    </lineage>
</organism>
<keyword evidence="3" id="KW-1185">Reference proteome</keyword>
<feature type="region of interest" description="Disordered" evidence="1">
    <location>
        <begin position="73"/>
        <end position="104"/>
    </location>
</feature>
<dbReference type="Proteomes" id="UP000193411">
    <property type="component" value="Unassembled WGS sequence"/>
</dbReference>
<name>A0A1Y2HLK2_9FUNG</name>
<protein>
    <submittedName>
        <fullName evidence="2">Uncharacterized protein</fullName>
    </submittedName>
</protein>
<evidence type="ECO:0000256" key="1">
    <source>
        <dbReference type="SAM" id="MobiDB-lite"/>
    </source>
</evidence>
<sequence length="155" mass="15580">MIKAAVAAVNITQSLLAATSLNPLASAPAGASPSANGASLGVPKGNSTPRRPSTAAEAMASAVATMAELNIEDAEDMIREAGGGGEDDSDSDGEGLGGDQEANEILEFDSYYLEQGKDGTGSYPDVTDVPRVAIADATKDDLILMGATVPPQNGK</sequence>
<feature type="region of interest" description="Disordered" evidence="1">
    <location>
        <begin position="26"/>
        <end position="56"/>
    </location>
</feature>
<proteinExistence type="predicted"/>
<comment type="caution">
    <text evidence="2">The sequence shown here is derived from an EMBL/GenBank/DDBJ whole genome shotgun (WGS) entry which is preliminary data.</text>
</comment>
<evidence type="ECO:0000313" key="3">
    <source>
        <dbReference type="Proteomes" id="UP000193411"/>
    </source>
</evidence>
<gene>
    <name evidence="2" type="ORF">BCR44DRAFT_1437402</name>
</gene>
<dbReference type="AlphaFoldDB" id="A0A1Y2HLK2"/>
<accession>A0A1Y2HLK2</accession>
<feature type="compositionally biased region" description="Low complexity" evidence="1">
    <location>
        <begin position="26"/>
        <end position="41"/>
    </location>
</feature>
<reference evidence="2 3" key="1">
    <citation type="submission" date="2016-07" db="EMBL/GenBank/DDBJ databases">
        <title>Pervasive Adenine N6-methylation of Active Genes in Fungi.</title>
        <authorList>
            <consortium name="DOE Joint Genome Institute"/>
            <person name="Mondo S.J."/>
            <person name="Dannebaum R.O."/>
            <person name="Kuo R.C."/>
            <person name="Labutti K."/>
            <person name="Haridas S."/>
            <person name="Kuo A."/>
            <person name="Salamov A."/>
            <person name="Ahrendt S.R."/>
            <person name="Lipzen A."/>
            <person name="Sullivan W."/>
            <person name="Andreopoulos W.B."/>
            <person name="Clum A."/>
            <person name="Lindquist E."/>
            <person name="Daum C."/>
            <person name="Ramamoorthy G.K."/>
            <person name="Gryganskyi A."/>
            <person name="Culley D."/>
            <person name="Magnuson J.K."/>
            <person name="James T.Y."/>
            <person name="O'Malley M.A."/>
            <person name="Stajich J.E."/>
            <person name="Spatafora J.W."/>
            <person name="Visel A."/>
            <person name="Grigoriev I.V."/>
        </authorList>
    </citation>
    <scope>NUCLEOTIDE SEQUENCE [LARGE SCALE GENOMIC DNA]</scope>
    <source>
        <strain evidence="2 3">PL171</strain>
    </source>
</reference>
<evidence type="ECO:0000313" key="2">
    <source>
        <dbReference type="EMBL" id="ORZ33972.1"/>
    </source>
</evidence>